<comment type="caution">
    <text evidence="3">The sequence shown here is derived from an EMBL/GenBank/DDBJ whole genome shotgun (WGS) entry which is preliminary data.</text>
</comment>
<evidence type="ECO:0000313" key="4">
    <source>
        <dbReference type="Proteomes" id="UP001373714"/>
    </source>
</evidence>
<sequence length="390" mass="44900">MPLPPNLNWKRKFKTLPPPPSPPQPPVSITTTQYPTSTSRTLNIPELLEAILLFTLSDDNPETICRLANRLRRVCKSWMYMIDSRRTFRTYAFRDPTLLDRSNADQAVFCNAYLSVLKRGLHTVKELKRFRKEISGLSEFTKVLSSNGSYGNKITRSGIRSLTKPRRQGMSTKLSSSSSIYLTQPVTTLLFLRFKGRYYKDSAHNIAREARSNFNHDHFITNVRGIRASDLVGALREGVESLYRYRKDDVRFEVTEIWLWIDGVVGPSGSFEEAQSVAIWKARSRIGAVAKKVKNSKITQLVVAGLGHMLEIKGLKIIYYILAYGFAFPVLFTYILLEMLAREIPGYLRTRIHVPLVRFWRSWLAWFREQRAKVKGQRRVGEGGNRFELE</sequence>
<dbReference type="EMBL" id="JAVHNS010000009">
    <property type="protein sequence ID" value="KAK6343716.1"/>
    <property type="molecule type" value="Genomic_DNA"/>
</dbReference>
<keyword evidence="4" id="KW-1185">Reference proteome</keyword>
<evidence type="ECO:0008006" key="5">
    <source>
        <dbReference type="Google" id="ProtNLM"/>
    </source>
</evidence>
<dbReference type="AlphaFoldDB" id="A0AAV9UR59"/>
<keyword evidence="2" id="KW-0472">Membrane</keyword>
<feature type="compositionally biased region" description="Pro residues" evidence="1">
    <location>
        <begin position="16"/>
        <end position="26"/>
    </location>
</feature>
<protein>
    <recommendedName>
        <fullName evidence="5">F-box domain-containing protein</fullName>
    </recommendedName>
</protein>
<feature type="region of interest" description="Disordered" evidence="1">
    <location>
        <begin position="1"/>
        <end position="34"/>
    </location>
</feature>
<proteinExistence type="predicted"/>
<dbReference type="Proteomes" id="UP001373714">
    <property type="component" value="Unassembled WGS sequence"/>
</dbReference>
<evidence type="ECO:0000256" key="1">
    <source>
        <dbReference type="SAM" id="MobiDB-lite"/>
    </source>
</evidence>
<keyword evidence="2" id="KW-1133">Transmembrane helix</keyword>
<feature type="transmembrane region" description="Helical" evidence="2">
    <location>
        <begin position="317"/>
        <end position="337"/>
    </location>
</feature>
<name>A0AAV9UR59_9PEZI</name>
<accession>A0AAV9UR59</accession>
<evidence type="ECO:0000313" key="3">
    <source>
        <dbReference type="EMBL" id="KAK6343716.1"/>
    </source>
</evidence>
<gene>
    <name evidence="3" type="ORF">TWF730_011305</name>
</gene>
<evidence type="ECO:0000256" key="2">
    <source>
        <dbReference type="SAM" id="Phobius"/>
    </source>
</evidence>
<reference evidence="3 4" key="1">
    <citation type="submission" date="2019-10" db="EMBL/GenBank/DDBJ databases">
        <authorList>
            <person name="Palmer J.M."/>
        </authorList>
    </citation>
    <scope>NUCLEOTIDE SEQUENCE [LARGE SCALE GENOMIC DNA]</scope>
    <source>
        <strain evidence="3 4">TWF730</strain>
    </source>
</reference>
<keyword evidence="2" id="KW-0812">Transmembrane</keyword>
<organism evidence="3 4">
    <name type="scientific">Orbilia blumenaviensis</name>
    <dbReference type="NCBI Taxonomy" id="1796055"/>
    <lineage>
        <taxon>Eukaryota</taxon>
        <taxon>Fungi</taxon>
        <taxon>Dikarya</taxon>
        <taxon>Ascomycota</taxon>
        <taxon>Pezizomycotina</taxon>
        <taxon>Orbiliomycetes</taxon>
        <taxon>Orbiliales</taxon>
        <taxon>Orbiliaceae</taxon>
        <taxon>Orbilia</taxon>
    </lineage>
</organism>